<dbReference type="AlphaFoldDB" id="A0A0G4HX43"/>
<gene>
    <name evidence="5" type="ORF">Cvel_9163</name>
</gene>
<feature type="region of interest" description="Disordered" evidence="4">
    <location>
        <begin position="746"/>
        <end position="765"/>
    </location>
</feature>
<keyword evidence="1" id="KW-0677">Repeat</keyword>
<dbReference type="SMART" id="SM00248">
    <property type="entry name" value="ANK"/>
    <property type="match status" value="7"/>
</dbReference>
<dbReference type="PROSITE" id="PS50297">
    <property type="entry name" value="ANK_REP_REGION"/>
    <property type="match status" value="1"/>
</dbReference>
<reference evidence="5" key="1">
    <citation type="submission" date="2014-11" db="EMBL/GenBank/DDBJ databases">
        <authorList>
            <person name="Otto D Thomas"/>
            <person name="Naeem Raeece"/>
        </authorList>
    </citation>
    <scope>NUCLEOTIDE SEQUENCE</scope>
</reference>
<protein>
    <submittedName>
        <fullName evidence="5">Uncharacterized protein</fullName>
    </submittedName>
</protein>
<evidence type="ECO:0000256" key="3">
    <source>
        <dbReference type="PROSITE-ProRule" id="PRU00023"/>
    </source>
</evidence>
<evidence type="ECO:0000313" key="5">
    <source>
        <dbReference type="EMBL" id="CEM49025.1"/>
    </source>
</evidence>
<accession>A0A0G4HX43</accession>
<keyword evidence="2 3" id="KW-0040">ANK repeat</keyword>
<dbReference type="SUPFAM" id="SSF48403">
    <property type="entry name" value="Ankyrin repeat"/>
    <property type="match status" value="1"/>
</dbReference>
<evidence type="ECO:0000256" key="4">
    <source>
        <dbReference type="SAM" id="MobiDB-lite"/>
    </source>
</evidence>
<sequence length="1099" mass="117807">MSASPSDPLDIPRTLLSSGFLGLKGFWKVSSVSKKLLALRDDATLLGFGSVCSGFTTLSEREEAWNFFDDCFARDDVKALKQMLALKGVAGRYPSLLRRLMLVRPHSQKCAVFLMETGHTALSGSGLSHMPQKGLTNLPREGISAMLQNGSLSPNEWVERIEMNPVEFTREDRCCLPQPTFRLVQVPLLSNLITAGNFEGAGVLLDAGARVDVCPWETPHAFTDNPSRNPVPEAGVSPLFGLIDHWNIVRCYVQSMKSTLAQYDEPPPSLLQNLDVVEEKEREAHVLLHRLIQACRGQECLGWRERPPRPRKIECELGVTALGFACAWRDAEMVKALLEGEAGEKWGPRRSDLVFLALCENGLGEGRGQVAQTLAALASHGVDLNVVQRGRGAHSSMSLACSLGLVNAVKLLIEKGVGVQGVMLEGGRKRTPLIEAVGSRNPSVVSLVLEMEADVNELGIVGGVGGEEERRVSPLQAILLPKQEDGDASVRASIVELLLRRGASCTIPPLSSTQGQSVASPPVCMSPPLLLACRLKDARLVRLLCERGGADPNEVGETPERTQTDPLSYAISCCVSSGIATWLPPHKVDSECAEIVGALIDAGADLSREKKRSSEGDRPGHLSRTNLLWAIYLGQEGMPETVDTLLKGAERVRTIVGEGGERMVPLCAAIMKGQFSVAKVLLQRGADPNELTYLIANTPEGLEKLVGFTPLQLVIESIPRFSGPGHINVTRALDLMLKLLEAGARHPPPQLPLSDQEGGSPRPPLSDVSPLLAALSMKSSGALREKGFLQFEVIRLLIEKGGMDPNVPSRLSTGLRRRLGEPVLPLVMALTNLPRPDDLEFDAWLKMVESLIKLGADPFLLSSVSNWPSSSEHVPSQWLTTLIQEFAQKHTGGLRGDGRPILLKLIQHVHLRELEKATEGNGDLGQDFNQGKPLPMAEPKPLSGTAWFGESPLQNLQQTAPTGGIMPHALSLQPVPAGVQSPLCFQTAPLGGGQSSLAEPPNAPALPLGNGFSFDPSVGLPSAWPPQPSVSAGPLGGGGLLQSFPFSLSGAVATPLPTASSPLNAALRCGWKEGVAALIERGVKVGEDVQEQVAALLKE</sequence>
<dbReference type="Pfam" id="PF00023">
    <property type="entry name" value="Ank"/>
    <property type="match status" value="1"/>
</dbReference>
<dbReference type="VEuPathDB" id="CryptoDB:Cvel_9163"/>
<dbReference type="EMBL" id="CDMZ01004209">
    <property type="protein sequence ID" value="CEM49025.1"/>
    <property type="molecule type" value="Genomic_DNA"/>
</dbReference>
<evidence type="ECO:0000256" key="2">
    <source>
        <dbReference type="ARBA" id="ARBA00023043"/>
    </source>
</evidence>
<dbReference type="InterPro" id="IPR002110">
    <property type="entry name" value="Ankyrin_rpt"/>
</dbReference>
<dbReference type="Gene3D" id="1.25.40.20">
    <property type="entry name" value="Ankyrin repeat-containing domain"/>
    <property type="match status" value="2"/>
</dbReference>
<organism evidence="5">
    <name type="scientific">Chromera velia CCMP2878</name>
    <dbReference type="NCBI Taxonomy" id="1169474"/>
    <lineage>
        <taxon>Eukaryota</taxon>
        <taxon>Sar</taxon>
        <taxon>Alveolata</taxon>
        <taxon>Colpodellida</taxon>
        <taxon>Chromeraceae</taxon>
        <taxon>Chromera</taxon>
    </lineage>
</organism>
<feature type="repeat" description="ANK" evidence="3">
    <location>
        <begin position="661"/>
        <end position="693"/>
    </location>
</feature>
<proteinExistence type="predicted"/>
<dbReference type="PANTHER" id="PTHR24189">
    <property type="entry name" value="MYOTROPHIN"/>
    <property type="match status" value="1"/>
</dbReference>
<name>A0A0G4HX43_9ALVE</name>
<dbReference type="PhylomeDB" id="A0A0G4HX43"/>
<evidence type="ECO:0000256" key="1">
    <source>
        <dbReference type="ARBA" id="ARBA00022737"/>
    </source>
</evidence>
<dbReference type="InterPro" id="IPR036770">
    <property type="entry name" value="Ankyrin_rpt-contain_sf"/>
</dbReference>
<dbReference type="PROSITE" id="PS50088">
    <property type="entry name" value="ANK_REPEAT"/>
    <property type="match status" value="1"/>
</dbReference>
<dbReference type="InterPro" id="IPR050745">
    <property type="entry name" value="Multifunctional_regulatory"/>
</dbReference>